<evidence type="ECO:0000313" key="3">
    <source>
        <dbReference type="Proteomes" id="UP001195914"/>
    </source>
</evidence>
<evidence type="ECO:0000259" key="1">
    <source>
        <dbReference type="Pfam" id="PF21948"/>
    </source>
</evidence>
<accession>A0AAD9GKR2</accession>
<name>A0AAD9GKR2_BABDI</name>
<organism evidence="2 3">
    <name type="scientific">Babesia divergens</name>
    <dbReference type="NCBI Taxonomy" id="32595"/>
    <lineage>
        <taxon>Eukaryota</taxon>
        <taxon>Sar</taxon>
        <taxon>Alveolata</taxon>
        <taxon>Apicomplexa</taxon>
        <taxon>Aconoidasida</taxon>
        <taxon>Piroplasmida</taxon>
        <taxon>Babesiidae</taxon>
        <taxon>Babesia</taxon>
    </lineage>
</organism>
<dbReference type="AlphaFoldDB" id="A0AAD9GKR2"/>
<feature type="domain" description="BPL/LPL catalytic" evidence="1">
    <location>
        <begin position="31"/>
        <end position="256"/>
    </location>
</feature>
<dbReference type="InterPro" id="IPR053264">
    <property type="entry name" value="Lipoate-ligase_2_inactive"/>
</dbReference>
<dbReference type="InterPro" id="IPR004143">
    <property type="entry name" value="BPL_LPL_catalytic"/>
</dbReference>
<dbReference type="Proteomes" id="UP001195914">
    <property type="component" value="Unassembled WGS sequence"/>
</dbReference>
<keyword evidence="3" id="KW-1185">Reference proteome</keyword>
<reference evidence="2" key="2">
    <citation type="submission" date="2021-05" db="EMBL/GenBank/DDBJ databases">
        <authorList>
            <person name="Pain A."/>
        </authorList>
    </citation>
    <scope>NUCLEOTIDE SEQUENCE</scope>
    <source>
        <strain evidence="2">1802A</strain>
    </source>
</reference>
<dbReference type="SUPFAM" id="SSF55681">
    <property type="entry name" value="Class II aaRS and biotin synthetases"/>
    <property type="match status" value="1"/>
</dbReference>
<reference evidence="2" key="1">
    <citation type="journal article" date="2014" name="Nucleic Acids Res.">
        <title>The evolutionary dynamics of variant antigen genes in Babesia reveal a history of genomic innovation underlying host-parasite interaction.</title>
        <authorList>
            <person name="Jackson A.P."/>
            <person name="Otto T.D."/>
            <person name="Darby A."/>
            <person name="Ramaprasad A."/>
            <person name="Xia D."/>
            <person name="Echaide I.E."/>
            <person name="Farber M."/>
            <person name="Gahlot S."/>
            <person name="Gamble J."/>
            <person name="Gupta D."/>
            <person name="Gupta Y."/>
            <person name="Jackson L."/>
            <person name="Malandrin L."/>
            <person name="Malas T.B."/>
            <person name="Moussa E."/>
            <person name="Nair M."/>
            <person name="Reid A.J."/>
            <person name="Sanders M."/>
            <person name="Sharma J."/>
            <person name="Tracey A."/>
            <person name="Quail M.A."/>
            <person name="Weir W."/>
            <person name="Wastling J.M."/>
            <person name="Hall N."/>
            <person name="Willadsen P."/>
            <person name="Lingelbach K."/>
            <person name="Shiels B."/>
            <person name="Tait A."/>
            <person name="Berriman M."/>
            <person name="Allred D.R."/>
            <person name="Pain A."/>
        </authorList>
    </citation>
    <scope>NUCLEOTIDE SEQUENCE</scope>
    <source>
        <strain evidence="2">1802A</strain>
    </source>
</reference>
<gene>
    <name evidence="2" type="ORF">X943_001158</name>
</gene>
<dbReference type="PANTHER" id="PTHR43506">
    <property type="entry name" value="BIOTIN/LIPOATE A/B PROTEIN LIGASE FAMILY"/>
    <property type="match status" value="1"/>
</dbReference>
<dbReference type="Pfam" id="PF21948">
    <property type="entry name" value="LplA-B_cat"/>
    <property type="match status" value="1"/>
</dbReference>
<dbReference type="Gene3D" id="3.30.930.10">
    <property type="entry name" value="Bira Bifunctional Protein, Domain 2"/>
    <property type="match status" value="1"/>
</dbReference>
<comment type="caution">
    <text evidence="2">The sequence shown here is derived from an EMBL/GenBank/DDBJ whole genome shotgun (WGS) entry which is preliminary data.</text>
</comment>
<protein>
    <recommendedName>
        <fullName evidence="1">BPL/LPL catalytic domain-containing protein</fullName>
    </recommendedName>
</protein>
<proteinExistence type="predicted"/>
<dbReference type="PANTHER" id="PTHR43506:SF1">
    <property type="entry name" value="BPL_LPL CATALYTIC DOMAIN-CONTAINING PROTEIN"/>
    <property type="match status" value="1"/>
</dbReference>
<dbReference type="InterPro" id="IPR045864">
    <property type="entry name" value="aa-tRNA-synth_II/BPL/LPL"/>
</dbReference>
<evidence type="ECO:0000313" key="2">
    <source>
        <dbReference type="EMBL" id="KAK1940272.1"/>
    </source>
</evidence>
<sequence>MTKISQWIRSLVDTKQRCFYTFQMDGVGLLRQLQFEEFLYRKVAPLADRCVFFLINNHRRTGTEAVVMGLSGKEPDFVKDPEGTRSRGIKIIKRFTGGGTVIVDKCSLNTSVIASTQLANKLSPTQICSWSYENVFKNCGLFNERFTIVEGDFVVKDSISEDSVNTAVTLDGQAPAKTYYKVAGNSQAYNNKAFVHHSVFLWDISPLISQILLHPKKTPTYRGGRDHMSFLRSVREALDIRMGLTTIDDFEQALCDRVGRSLLGQINRNVHVKVSVNQQHDGDIRDALNSDEISLSDSFLDEAISEIGGPLTSLV</sequence>
<dbReference type="EMBL" id="JAHBMH010000003">
    <property type="protein sequence ID" value="KAK1940272.1"/>
    <property type="molecule type" value="Genomic_DNA"/>
</dbReference>